<evidence type="ECO:0000313" key="2">
    <source>
        <dbReference type="WBParaSite" id="ALUE_0001512501-mRNA-1"/>
    </source>
</evidence>
<dbReference type="Proteomes" id="UP000036681">
    <property type="component" value="Unplaced"/>
</dbReference>
<evidence type="ECO:0000313" key="1">
    <source>
        <dbReference type="Proteomes" id="UP000036681"/>
    </source>
</evidence>
<name>A0A9J2Q0X9_ASCLU</name>
<sequence length="77" mass="8450">MPLRRLSESTARDLGFLIISRPGSAAMIAPRKSLKRKKRDVLHWCFVFVVSSPVRGDETVGVPGVLESSFKLLQGPG</sequence>
<organism evidence="1 2">
    <name type="scientific">Ascaris lumbricoides</name>
    <name type="common">Giant roundworm</name>
    <dbReference type="NCBI Taxonomy" id="6252"/>
    <lineage>
        <taxon>Eukaryota</taxon>
        <taxon>Metazoa</taxon>
        <taxon>Ecdysozoa</taxon>
        <taxon>Nematoda</taxon>
        <taxon>Chromadorea</taxon>
        <taxon>Rhabditida</taxon>
        <taxon>Spirurina</taxon>
        <taxon>Ascaridomorpha</taxon>
        <taxon>Ascaridoidea</taxon>
        <taxon>Ascarididae</taxon>
        <taxon>Ascaris</taxon>
    </lineage>
</organism>
<reference evidence="2" key="1">
    <citation type="submission" date="2023-03" db="UniProtKB">
        <authorList>
            <consortium name="WormBaseParasite"/>
        </authorList>
    </citation>
    <scope>IDENTIFICATION</scope>
</reference>
<proteinExistence type="predicted"/>
<keyword evidence="1" id="KW-1185">Reference proteome</keyword>
<accession>A0A9J2Q0X9</accession>
<dbReference type="WBParaSite" id="ALUE_0001512501-mRNA-1">
    <property type="protein sequence ID" value="ALUE_0001512501-mRNA-1"/>
    <property type="gene ID" value="ALUE_0001512501"/>
</dbReference>
<dbReference type="AlphaFoldDB" id="A0A9J2Q0X9"/>
<protein>
    <submittedName>
        <fullName evidence="2">Uncharacterized protein</fullName>
    </submittedName>
</protein>